<evidence type="ECO:0000256" key="4">
    <source>
        <dbReference type="ARBA" id="ARBA00022692"/>
    </source>
</evidence>
<keyword evidence="4 9" id="KW-0812">Transmembrane</keyword>
<evidence type="ECO:0000313" key="11">
    <source>
        <dbReference type="Proteomes" id="UP000567795"/>
    </source>
</evidence>
<feature type="transmembrane region" description="Helical" evidence="9">
    <location>
        <begin position="397"/>
        <end position="417"/>
    </location>
</feature>
<feature type="compositionally biased region" description="Basic and acidic residues" evidence="8">
    <location>
        <begin position="497"/>
        <end position="508"/>
    </location>
</feature>
<dbReference type="Proteomes" id="UP000567795">
    <property type="component" value="Unassembled WGS sequence"/>
</dbReference>
<comment type="caution">
    <text evidence="10">The sequence shown here is derived from an EMBL/GenBank/DDBJ whole genome shotgun (WGS) entry which is preliminary data.</text>
</comment>
<dbReference type="EMBL" id="JACBZD010000001">
    <property type="protein sequence ID" value="NYI05429.1"/>
    <property type="molecule type" value="Genomic_DNA"/>
</dbReference>
<keyword evidence="6 9" id="KW-0472">Membrane</keyword>
<keyword evidence="11" id="KW-1185">Reference proteome</keyword>
<feature type="region of interest" description="Disordered" evidence="8">
    <location>
        <begin position="1"/>
        <end position="47"/>
    </location>
</feature>
<feature type="transmembrane region" description="Helical" evidence="9">
    <location>
        <begin position="329"/>
        <end position="350"/>
    </location>
</feature>
<accession>A0A852ZSW8</accession>
<evidence type="ECO:0000256" key="6">
    <source>
        <dbReference type="ARBA" id="ARBA00023136"/>
    </source>
</evidence>
<evidence type="ECO:0000256" key="7">
    <source>
        <dbReference type="ARBA" id="ARBA00024033"/>
    </source>
</evidence>
<feature type="transmembrane region" description="Helical" evidence="9">
    <location>
        <begin position="236"/>
        <end position="262"/>
    </location>
</feature>
<evidence type="ECO:0000256" key="1">
    <source>
        <dbReference type="ARBA" id="ARBA00004651"/>
    </source>
</evidence>
<sequence length="508" mass="54879">MTSSVTPSPQAPLESAPPEPTTGPAAHRSGRPVLPSDTDPVAAAGSEVLGGPAGRRIRFSPGLRAPLQVLAVLAVVTFAIGMLQKAPCYNGGWFFGANTQYVSACYSDIPHLYTQRGFADGLRPYFDSYPGSMPYLEYPVLTGLFMQVAAWITAAFGAQDQAAQQLYWFVNAAMLMVCSVVAVVATARTHRLRPWDALPFALAPVLAFNGTINWDMLAVALASLGLLLWARRHPVAAGVLIGLATAAKLYPVLLLGPLFILCLRAGRMREFGQALAGAAASWLAVNLPIALLAFDGWSAFYTFSEDRGEDYGTFWLILMQTRGESLESLNTWVAVLLVLCCLAIGALGLLAPRRPRLSQLAFLVVAAFALTNKVYSPQYVLWLLPLAVLARPRWRDFLIWQAGEMFYSLGVWLYLAGNVGDEQQGLPEAGYHLAITAHLLATLWLCGVIVRDVLRPAHDPVRADGSDDPAGGPLDAADDRFTPRALAGRADALEDAPETRHTTEQYGK</sequence>
<protein>
    <submittedName>
        <fullName evidence="10">Putative membrane protein</fullName>
    </submittedName>
</protein>
<dbReference type="InterPro" id="IPR018584">
    <property type="entry name" value="GT87"/>
</dbReference>
<feature type="region of interest" description="Disordered" evidence="8">
    <location>
        <begin position="488"/>
        <end position="508"/>
    </location>
</feature>
<dbReference type="RefSeq" id="WP_179814165.1">
    <property type="nucleotide sequence ID" value="NZ_JACBZD010000001.1"/>
</dbReference>
<feature type="transmembrane region" description="Helical" evidence="9">
    <location>
        <begin position="429"/>
        <end position="450"/>
    </location>
</feature>
<feature type="transmembrane region" description="Helical" evidence="9">
    <location>
        <begin position="197"/>
        <end position="230"/>
    </location>
</feature>
<evidence type="ECO:0000256" key="2">
    <source>
        <dbReference type="ARBA" id="ARBA00022475"/>
    </source>
</evidence>
<feature type="transmembrane region" description="Helical" evidence="9">
    <location>
        <begin position="274"/>
        <end position="294"/>
    </location>
</feature>
<dbReference type="PIRSF" id="PIRSF010361">
    <property type="entry name" value="UCP010361"/>
    <property type="match status" value="1"/>
</dbReference>
<name>A0A852ZSW8_9ACTN</name>
<dbReference type="AlphaFoldDB" id="A0A852ZSW8"/>
<keyword evidence="5 9" id="KW-1133">Transmembrane helix</keyword>
<organism evidence="10 11">
    <name type="scientific">Allostreptomyces psammosilenae</name>
    <dbReference type="NCBI Taxonomy" id="1892865"/>
    <lineage>
        <taxon>Bacteria</taxon>
        <taxon>Bacillati</taxon>
        <taxon>Actinomycetota</taxon>
        <taxon>Actinomycetes</taxon>
        <taxon>Kitasatosporales</taxon>
        <taxon>Streptomycetaceae</taxon>
        <taxon>Allostreptomyces</taxon>
    </lineage>
</organism>
<dbReference type="InterPro" id="IPR016570">
    <property type="entry name" value="UCP010361"/>
</dbReference>
<comment type="similarity">
    <text evidence="7">Belongs to the glycosyltransferase 87 family.</text>
</comment>
<dbReference type="GO" id="GO:0016758">
    <property type="term" value="F:hexosyltransferase activity"/>
    <property type="evidence" value="ECO:0007669"/>
    <property type="project" value="InterPro"/>
</dbReference>
<keyword evidence="2" id="KW-1003">Cell membrane</keyword>
<proteinExistence type="inferred from homology"/>
<feature type="transmembrane region" description="Helical" evidence="9">
    <location>
        <begin position="166"/>
        <end position="185"/>
    </location>
</feature>
<evidence type="ECO:0000256" key="8">
    <source>
        <dbReference type="SAM" id="MobiDB-lite"/>
    </source>
</evidence>
<evidence type="ECO:0000256" key="5">
    <source>
        <dbReference type="ARBA" id="ARBA00022989"/>
    </source>
</evidence>
<gene>
    <name evidence="10" type="ORF">FHU37_002372</name>
</gene>
<evidence type="ECO:0000256" key="3">
    <source>
        <dbReference type="ARBA" id="ARBA00022679"/>
    </source>
</evidence>
<dbReference type="GO" id="GO:0005886">
    <property type="term" value="C:plasma membrane"/>
    <property type="evidence" value="ECO:0007669"/>
    <property type="project" value="UniProtKB-SubCell"/>
</dbReference>
<keyword evidence="3" id="KW-0808">Transferase</keyword>
<feature type="transmembrane region" description="Helical" evidence="9">
    <location>
        <begin position="357"/>
        <end position="377"/>
    </location>
</feature>
<dbReference type="Pfam" id="PF09594">
    <property type="entry name" value="GT87"/>
    <property type="match status" value="1"/>
</dbReference>
<reference evidence="10 11" key="1">
    <citation type="submission" date="2020-07" db="EMBL/GenBank/DDBJ databases">
        <title>Sequencing the genomes of 1000 actinobacteria strains.</title>
        <authorList>
            <person name="Klenk H.-P."/>
        </authorList>
    </citation>
    <scope>NUCLEOTIDE SEQUENCE [LARGE SCALE GENOMIC DNA]</scope>
    <source>
        <strain evidence="10 11">DSM 42178</strain>
    </source>
</reference>
<comment type="subcellular location">
    <subcellularLocation>
        <location evidence="1">Cell membrane</location>
        <topology evidence="1">Multi-pass membrane protein</topology>
    </subcellularLocation>
</comment>
<evidence type="ECO:0000313" key="10">
    <source>
        <dbReference type="EMBL" id="NYI05429.1"/>
    </source>
</evidence>
<evidence type="ECO:0000256" key="9">
    <source>
        <dbReference type="SAM" id="Phobius"/>
    </source>
</evidence>
<feature type="transmembrane region" description="Helical" evidence="9">
    <location>
        <begin position="65"/>
        <end position="83"/>
    </location>
</feature>